<reference evidence="1 2" key="1">
    <citation type="journal article" date="2022" name="Hortic Res">
        <title>A haplotype resolved chromosomal level avocado genome allows analysis of novel avocado genes.</title>
        <authorList>
            <person name="Nath O."/>
            <person name="Fletcher S.J."/>
            <person name="Hayward A."/>
            <person name="Shaw L.M."/>
            <person name="Masouleh A.K."/>
            <person name="Furtado A."/>
            <person name="Henry R.J."/>
            <person name="Mitter N."/>
        </authorList>
    </citation>
    <scope>NUCLEOTIDE SEQUENCE [LARGE SCALE GENOMIC DNA]</scope>
    <source>
        <strain evidence="2">cv. Hass</strain>
    </source>
</reference>
<dbReference type="EMBL" id="CM056817">
    <property type="protein sequence ID" value="KAJ8619597.1"/>
    <property type="molecule type" value="Genomic_DNA"/>
</dbReference>
<sequence>MASSTVSFFFGDGMRSAAVFHVWREAQAQTVSEFPSPSSFFNRTEDASGLLLLPRQQHRRRFCSGDAQRRRRLRHQARLQIKNLCSGGNRARLQIKNGNCLVSKIRSSVASALIPSRGNILSLPIPGTKIGIRATFLMAGRRRQPNVTEPPVRERDLRDVEIDELRRQVQ</sequence>
<accession>A0ACC2KF00</accession>
<evidence type="ECO:0000313" key="1">
    <source>
        <dbReference type="EMBL" id="KAJ8619597.1"/>
    </source>
</evidence>
<gene>
    <name evidence="1" type="ORF">MRB53_028126</name>
</gene>
<name>A0ACC2KF00_PERAE</name>
<keyword evidence="2" id="KW-1185">Reference proteome</keyword>
<dbReference type="Proteomes" id="UP001234297">
    <property type="component" value="Chromosome 9"/>
</dbReference>
<organism evidence="1 2">
    <name type="scientific">Persea americana</name>
    <name type="common">Avocado</name>
    <dbReference type="NCBI Taxonomy" id="3435"/>
    <lineage>
        <taxon>Eukaryota</taxon>
        <taxon>Viridiplantae</taxon>
        <taxon>Streptophyta</taxon>
        <taxon>Embryophyta</taxon>
        <taxon>Tracheophyta</taxon>
        <taxon>Spermatophyta</taxon>
        <taxon>Magnoliopsida</taxon>
        <taxon>Magnoliidae</taxon>
        <taxon>Laurales</taxon>
        <taxon>Lauraceae</taxon>
        <taxon>Persea</taxon>
    </lineage>
</organism>
<protein>
    <submittedName>
        <fullName evidence="1">Uncharacterized protein</fullName>
    </submittedName>
</protein>
<comment type="caution">
    <text evidence="1">The sequence shown here is derived from an EMBL/GenBank/DDBJ whole genome shotgun (WGS) entry which is preliminary data.</text>
</comment>
<proteinExistence type="predicted"/>
<evidence type="ECO:0000313" key="2">
    <source>
        <dbReference type="Proteomes" id="UP001234297"/>
    </source>
</evidence>